<dbReference type="Gene3D" id="1.10.150.130">
    <property type="match status" value="1"/>
</dbReference>
<dbReference type="PROSITE" id="PS51898">
    <property type="entry name" value="TYR_RECOMBINASE"/>
    <property type="match status" value="1"/>
</dbReference>
<dbReference type="PROSITE" id="PS51900">
    <property type="entry name" value="CB"/>
    <property type="match status" value="1"/>
</dbReference>
<dbReference type="InterPro" id="IPR044068">
    <property type="entry name" value="CB"/>
</dbReference>
<feature type="domain" description="Core-binding (CB)" evidence="4">
    <location>
        <begin position="28"/>
        <end position="109"/>
    </location>
</feature>
<dbReference type="AlphaFoldDB" id="A0A382G760"/>
<keyword evidence="1" id="KW-0238">DNA-binding</keyword>
<dbReference type="GO" id="GO:0015074">
    <property type="term" value="P:DNA integration"/>
    <property type="evidence" value="ECO:0007669"/>
    <property type="project" value="InterPro"/>
</dbReference>
<gene>
    <name evidence="5" type="ORF">METZ01_LOCUS223261</name>
</gene>
<organism evidence="5">
    <name type="scientific">marine metagenome</name>
    <dbReference type="NCBI Taxonomy" id="408172"/>
    <lineage>
        <taxon>unclassified sequences</taxon>
        <taxon>metagenomes</taxon>
        <taxon>ecological metagenomes</taxon>
    </lineage>
</organism>
<accession>A0A382G760</accession>
<evidence type="ECO:0000259" key="3">
    <source>
        <dbReference type="PROSITE" id="PS51898"/>
    </source>
</evidence>
<evidence type="ECO:0000256" key="2">
    <source>
        <dbReference type="ARBA" id="ARBA00023172"/>
    </source>
</evidence>
<dbReference type="GO" id="GO:0003677">
    <property type="term" value="F:DNA binding"/>
    <property type="evidence" value="ECO:0007669"/>
    <property type="project" value="UniProtKB-KW"/>
</dbReference>
<dbReference type="EMBL" id="UINC01053644">
    <property type="protein sequence ID" value="SVB70407.1"/>
    <property type="molecule type" value="Genomic_DNA"/>
</dbReference>
<feature type="domain" description="Tyr recombinase" evidence="3">
    <location>
        <begin position="129"/>
        <end position="282"/>
    </location>
</feature>
<protein>
    <recommendedName>
        <fullName evidence="6">Tyr recombinase domain-containing protein</fullName>
    </recommendedName>
</protein>
<keyword evidence="2" id="KW-0233">DNA recombination</keyword>
<evidence type="ECO:0000256" key="1">
    <source>
        <dbReference type="ARBA" id="ARBA00023125"/>
    </source>
</evidence>
<dbReference type="SUPFAM" id="SSF56349">
    <property type="entry name" value="DNA breaking-rejoining enzymes"/>
    <property type="match status" value="1"/>
</dbReference>
<dbReference type="GO" id="GO:0006310">
    <property type="term" value="P:DNA recombination"/>
    <property type="evidence" value="ECO:0007669"/>
    <property type="project" value="UniProtKB-KW"/>
</dbReference>
<evidence type="ECO:0008006" key="6">
    <source>
        <dbReference type="Google" id="ProtNLM"/>
    </source>
</evidence>
<dbReference type="InterPro" id="IPR011010">
    <property type="entry name" value="DNA_brk_join_enz"/>
</dbReference>
<dbReference type="Pfam" id="PF00589">
    <property type="entry name" value="Phage_integrase"/>
    <property type="match status" value="1"/>
</dbReference>
<dbReference type="InterPro" id="IPR010998">
    <property type="entry name" value="Integrase_recombinase_N"/>
</dbReference>
<sequence>MGLRLQRVDVPAAHLLIVPRKQLDSQLPTIDEALDLYLSVKGQGKGKLFFSHAKRNISYLVSCLGSRPLDCYSTADAAKFRQWLIDKGLSNTSLQRIFGVVKAVVNFSIKEQGLDCKNAFNGVYLPSEVNKKRLPIKDAKLKQLQKECVRLDDDIRWLVALISDTGMRLSESVGLLVDDLVIDVEHPYINLTGHPHRHLKTDSSERAIPLVGASLWAAQRIKRVTSSPFCFERYCDIEGCNSNSASAAINKWIKTIAGSEAVIHGLRHGFRDRLRAVEAPSI</sequence>
<proteinExistence type="predicted"/>
<dbReference type="Gene3D" id="1.10.443.10">
    <property type="entry name" value="Intergrase catalytic core"/>
    <property type="match status" value="1"/>
</dbReference>
<evidence type="ECO:0000259" key="4">
    <source>
        <dbReference type="PROSITE" id="PS51900"/>
    </source>
</evidence>
<dbReference type="InterPro" id="IPR002104">
    <property type="entry name" value="Integrase_catalytic"/>
</dbReference>
<reference evidence="5" key="1">
    <citation type="submission" date="2018-05" db="EMBL/GenBank/DDBJ databases">
        <authorList>
            <person name="Lanie J.A."/>
            <person name="Ng W.-L."/>
            <person name="Kazmierczak K.M."/>
            <person name="Andrzejewski T.M."/>
            <person name="Davidsen T.M."/>
            <person name="Wayne K.J."/>
            <person name="Tettelin H."/>
            <person name="Glass J.I."/>
            <person name="Rusch D."/>
            <person name="Podicherti R."/>
            <person name="Tsui H.-C.T."/>
            <person name="Winkler M.E."/>
        </authorList>
    </citation>
    <scope>NUCLEOTIDE SEQUENCE</scope>
</reference>
<evidence type="ECO:0000313" key="5">
    <source>
        <dbReference type="EMBL" id="SVB70407.1"/>
    </source>
</evidence>
<name>A0A382G760_9ZZZZ</name>
<dbReference type="InterPro" id="IPR013762">
    <property type="entry name" value="Integrase-like_cat_sf"/>
</dbReference>